<protein>
    <submittedName>
        <fullName evidence="6">FMN reductase</fullName>
    </submittedName>
</protein>
<dbReference type="SUPFAM" id="SSF52218">
    <property type="entry name" value="Flavoproteins"/>
    <property type="match status" value="1"/>
</dbReference>
<name>A0A2V1JXG2_9BURK</name>
<dbReference type="InterPro" id="IPR051814">
    <property type="entry name" value="NAD(P)H-dep_FMN_reductase"/>
</dbReference>
<accession>A0A2V1JXG2</accession>
<keyword evidence="3" id="KW-0288">FMN</keyword>
<dbReference type="EMBL" id="QETA01000006">
    <property type="protein sequence ID" value="PWF21913.1"/>
    <property type="molecule type" value="Genomic_DNA"/>
</dbReference>
<feature type="domain" description="NADPH-dependent FMN reductase-like" evidence="5">
    <location>
        <begin position="14"/>
        <end position="153"/>
    </location>
</feature>
<evidence type="ECO:0000259" key="5">
    <source>
        <dbReference type="Pfam" id="PF03358"/>
    </source>
</evidence>
<evidence type="ECO:0000256" key="2">
    <source>
        <dbReference type="ARBA" id="ARBA00022630"/>
    </source>
</evidence>
<evidence type="ECO:0000313" key="7">
    <source>
        <dbReference type="Proteomes" id="UP000245212"/>
    </source>
</evidence>
<dbReference type="GO" id="GO:0016491">
    <property type="term" value="F:oxidoreductase activity"/>
    <property type="evidence" value="ECO:0007669"/>
    <property type="project" value="UniProtKB-KW"/>
</dbReference>
<evidence type="ECO:0000256" key="1">
    <source>
        <dbReference type="ARBA" id="ARBA00005990"/>
    </source>
</evidence>
<sequence>MITYAPPDSDTPLRAVVLNGSPSASSRTRVLLDALQARLAQALPLDTRFIDLPDLVPHIGTALSAQHLPAPAQDTLRQIGNADLLIVGSPVFKGSLPGLFKHLFDLIDQDALIGTPVLLAATGGSPRHSLFIDHQLRPLFSFFQALTLPIGVYGTPDEIIGGRIAAPLLAERIELAASQALPVLKALQRARQPLASELLEA</sequence>
<dbReference type="Pfam" id="PF03358">
    <property type="entry name" value="FMN_red"/>
    <property type="match status" value="1"/>
</dbReference>
<organism evidence="6 7">
    <name type="scientific">Corticimicrobacter populi</name>
    <dbReference type="NCBI Taxonomy" id="2175229"/>
    <lineage>
        <taxon>Bacteria</taxon>
        <taxon>Pseudomonadati</taxon>
        <taxon>Pseudomonadota</taxon>
        <taxon>Betaproteobacteria</taxon>
        <taxon>Burkholderiales</taxon>
        <taxon>Alcaligenaceae</taxon>
        <taxon>Corticimicrobacter</taxon>
    </lineage>
</organism>
<dbReference type="Gene3D" id="3.40.50.360">
    <property type="match status" value="1"/>
</dbReference>
<keyword evidence="2" id="KW-0285">Flavoprotein</keyword>
<dbReference type="PANTHER" id="PTHR43408">
    <property type="entry name" value="FMN REDUCTASE (NADPH)"/>
    <property type="match status" value="1"/>
</dbReference>
<dbReference type="Proteomes" id="UP000245212">
    <property type="component" value="Unassembled WGS sequence"/>
</dbReference>
<dbReference type="InterPro" id="IPR005025">
    <property type="entry name" value="FMN_Rdtase-like_dom"/>
</dbReference>
<evidence type="ECO:0000256" key="3">
    <source>
        <dbReference type="ARBA" id="ARBA00022643"/>
    </source>
</evidence>
<keyword evidence="4" id="KW-0560">Oxidoreductase</keyword>
<comment type="similarity">
    <text evidence="1">Belongs to the SsuE family.</text>
</comment>
<dbReference type="AlphaFoldDB" id="A0A2V1JXG2"/>
<proteinExistence type="inferred from homology"/>
<evidence type="ECO:0000256" key="4">
    <source>
        <dbReference type="ARBA" id="ARBA00023002"/>
    </source>
</evidence>
<gene>
    <name evidence="6" type="ORF">DD235_14090</name>
</gene>
<dbReference type="RefSeq" id="WP_109062729.1">
    <property type="nucleotide sequence ID" value="NZ_QETA01000006.1"/>
</dbReference>
<dbReference type="InterPro" id="IPR029039">
    <property type="entry name" value="Flavoprotein-like_sf"/>
</dbReference>
<reference evidence="7" key="1">
    <citation type="submission" date="2018-05" db="EMBL/GenBank/DDBJ databases">
        <authorList>
            <person name="Li Y."/>
        </authorList>
    </citation>
    <scope>NUCLEOTIDE SEQUENCE [LARGE SCALE GENOMIC DNA]</scope>
    <source>
        <strain evidence="7">3d-2-2</strain>
    </source>
</reference>
<keyword evidence="7" id="KW-1185">Reference proteome</keyword>
<evidence type="ECO:0000313" key="6">
    <source>
        <dbReference type="EMBL" id="PWF21913.1"/>
    </source>
</evidence>
<dbReference type="PANTHER" id="PTHR43408:SF2">
    <property type="entry name" value="FMN REDUCTASE (NADPH)"/>
    <property type="match status" value="1"/>
</dbReference>
<comment type="caution">
    <text evidence="6">The sequence shown here is derived from an EMBL/GenBank/DDBJ whole genome shotgun (WGS) entry which is preliminary data.</text>
</comment>